<sequence length="315" mass="35021">QIKHLFRAVKKGLHGMVDTITYACSISTPTICSNKTTCVNQSNPFEFQCSPITFTSTETNISPSSYTSFPPWQIGVICGACVLLLLLIILTTICLYRRKYHSNSMALSKENLFNECKSVKQGIPHGQAFMQANTITGKRNDTAVSWITDGNDTYVTLRSPGLYTRGHVDHEKVSGSELEKTKLPSHVSDKTADIKPITPPYPLNKNGQVITPRTVSLASMSHLKSITNDLQEDKLNMSDNISLTHSLTRSSMTSNSLFDVEDVKTNNKFQMLPKQSFQEESLHDEDAWMSILEVVNAELAAINKQEMESGYKSST</sequence>
<evidence type="ECO:0000256" key="2">
    <source>
        <dbReference type="SAM" id="Phobius"/>
    </source>
</evidence>
<comment type="caution">
    <text evidence="3">The sequence shown here is derived from an EMBL/GenBank/DDBJ whole genome shotgun (WGS) entry which is preliminary data.</text>
</comment>
<dbReference type="Proteomes" id="UP000682733">
    <property type="component" value="Unassembled WGS sequence"/>
</dbReference>
<organism evidence="3 5">
    <name type="scientific">Didymodactylos carnosus</name>
    <dbReference type="NCBI Taxonomy" id="1234261"/>
    <lineage>
        <taxon>Eukaryota</taxon>
        <taxon>Metazoa</taxon>
        <taxon>Spiralia</taxon>
        <taxon>Gnathifera</taxon>
        <taxon>Rotifera</taxon>
        <taxon>Eurotatoria</taxon>
        <taxon>Bdelloidea</taxon>
        <taxon>Philodinida</taxon>
        <taxon>Philodinidae</taxon>
        <taxon>Didymodactylos</taxon>
    </lineage>
</organism>
<proteinExistence type="predicted"/>
<dbReference type="EMBL" id="CAJNOK010018537">
    <property type="protein sequence ID" value="CAF1284156.1"/>
    <property type="molecule type" value="Genomic_DNA"/>
</dbReference>
<feature type="region of interest" description="Disordered" evidence="1">
    <location>
        <begin position="185"/>
        <end position="205"/>
    </location>
</feature>
<evidence type="ECO:0000313" key="5">
    <source>
        <dbReference type="Proteomes" id="UP000677228"/>
    </source>
</evidence>
<dbReference type="Proteomes" id="UP000677228">
    <property type="component" value="Unassembled WGS sequence"/>
</dbReference>
<reference evidence="3" key="1">
    <citation type="submission" date="2021-02" db="EMBL/GenBank/DDBJ databases">
        <authorList>
            <person name="Nowell W R."/>
        </authorList>
    </citation>
    <scope>NUCLEOTIDE SEQUENCE</scope>
</reference>
<evidence type="ECO:0000256" key="1">
    <source>
        <dbReference type="SAM" id="MobiDB-lite"/>
    </source>
</evidence>
<feature type="non-terminal residue" evidence="3">
    <location>
        <position position="1"/>
    </location>
</feature>
<keyword evidence="2" id="KW-1133">Transmembrane helix</keyword>
<keyword evidence="2" id="KW-0472">Membrane</keyword>
<evidence type="ECO:0000313" key="4">
    <source>
        <dbReference type="EMBL" id="CAF4089113.1"/>
    </source>
</evidence>
<accession>A0A8S2ERP4</accession>
<feature type="transmembrane region" description="Helical" evidence="2">
    <location>
        <begin position="72"/>
        <end position="96"/>
    </location>
</feature>
<dbReference type="EMBL" id="CAJOBA010040104">
    <property type="protein sequence ID" value="CAF4089113.1"/>
    <property type="molecule type" value="Genomic_DNA"/>
</dbReference>
<gene>
    <name evidence="3" type="ORF">OVA965_LOCUS27785</name>
    <name evidence="4" type="ORF">TMI583_LOCUS28534</name>
</gene>
<evidence type="ECO:0000313" key="3">
    <source>
        <dbReference type="EMBL" id="CAF1284156.1"/>
    </source>
</evidence>
<protein>
    <submittedName>
        <fullName evidence="3">Uncharacterized protein</fullName>
    </submittedName>
</protein>
<dbReference type="AlphaFoldDB" id="A0A8S2ERP4"/>
<keyword evidence="2" id="KW-0812">Transmembrane</keyword>
<name>A0A8S2ERP4_9BILA</name>